<reference evidence="3" key="1">
    <citation type="submission" date="2016-10" db="EMBL/GenBank/DDBJ databases">
        <authorList>
            <person name="Varghese N."/>
            <person name="Submissions S."/>
        </authorList>
    </citation>
    <scope>NUCLEOTIDE SEQUENCE [LARGE SCALE GENOMIC DNA]</scope>
    <source>
        <strain evidence="3">CGMCC 1.11014</strain>
    </source>
</reference>
<evidence type="ECO:0000313" key="2">
    <source>
        <dbReference type="EMBL" id="SFV05076.1"/>
    </source>
</evidence>
<dbReference type="NCBIfam" id="TIGR02532">
    <property type="entry name" value="IV_pilin_GFxxxE"/>
    <property type="match status" value="1"/>
</dbReference>
<dbReference type="STRING" id="1035707.SAMN05216552_102393"/>
<dbReference type="AlphaFoldDB" id="A0A1I7L6D7"/>
<dbReference type="RefSeq" id="WP_093557743.1">
    <property type="nucleotide sequence ID" value="NZ_FPBO01000023.1"/>
</dbReference>
<protein>
    <submittedName>
        <fullName evidence="2">MSHA pilin protein MshD</fullName>
    </submittedName>
</protein>
<keyword evidence="3" id="KW-1185">Reference proteome</keyword>
<dbReference type="Proteomes" id="UP000199391">
    <property type="component" value="Unassembled WGS sequence"/>
</dbReference>
<sequence>MWNKRRQQGVTLVELIIAMVIIGISVAGVVQVFNLNTVASADPMITKQMRAVAESLMEEIQHQQFDAQANTGAAAGCARDTFNDVRDYHGYTQANVCDIGGVSLGLSGMGVSVTVTNAATSLFPGVPAGSALQIQITVTQGTQSFKLLGWRTDFG</sequence>
<dbReference type="Gene3D" id="3.30.700.10">
    <property type="entry name" value="Glycoprotein, Type 4 Pilin"/>
    <property type="match status" value="1"/>
</dbReference>
<dbReference type="InterPro" id="IPR012902">
    <property type="entry name" value="N_methyl_site"/>
</dbReference>
<gene>
    <name evidence="2" type="ORF">SAMN05216552_102393</name>
</gene>
<evidence type="ECO:0000256" key="1">
    <source>
        <dbReference type="SAM" id="Phobius"/>
    </source>
</evidence>
<organism evidence="2 3">
    <name type="scientific">Pseudoduganella namucuonensis</name>
    <dbReference type="NCBI Taxonomy" id="1035707"/>
    <lineage>
        <taxon>Bacteria</taxon>
        <taxon>Pseudomonadati</taxon>
        <taxon>Pseudomonadota</taxon>
        <taxon>Betaproteobacteria</taxon>
        <taxon>Burkholderiales</taxon>
        <taxon>Oxalobacteraceae</taxon>
        <taxon>Telluria group</taxon>
        <taxon>Pseudoduganella</taxon>
    </lineage>
</organism>
<evidence type="ECO:0000313" key="3">
    <source>
        <dbReference type="Proteomes" id="UP000199391"/>
    </source>
</evidence>
<proteinExistence type="predicted"/>
<dbReference type="Pfam" id="PF07963">
    <property type="entry name" value="N_methyl"/>
    <property type="match status" value="1"/>
</dbReference>
<keyword evidence="1" id="KW-0812">Transmembrane</keyword>
<dbReference type="PROSITE" id="PS00409">
    <property type="entry name" value="PROKAR_NTER_METHYL"/>
    <property type="match status" value="1"/>
</dbReference>
<accession>A0A1I7L6D7</accession>
<dbReference type="EMBL" id="FPBO01000023">
    <property type="protein sequence ID" value="SFV05076.1"/>
    <property type="molecule type" value="Genomic_DNA"/>
</dbReference>
<feature type="transmembrane region" description="Helical" evidence="1">
    <location>
        <begin position="12"/>
        <end position="33"/>
    </location>
</feature>
<dbReference type="OrthoDB" id="8759523at2"/>
<keyword evidence="1" id="KW-0472">Membrane</keyword>
<name>A0A1I7L6D7_9BURK</name>
<keyword evidence="1" id="KW-1133">Transmembrane helix</keyword>